<proteinExistence type="predicted"/>
<reference evidence="2" key="1">
    <citation type="submission" date="2022-11" db="UniProtKB">
        <authorList>
            <consortium name="WormBaseParasite"/>
        </authorList>
    </citation>
    <scope>IDENTIFICATION</scope>
</reference>
<keyword evidence="1" id="KW-1185">Reference proteome</keyword>
<dbReference type="AlphaFoldDB" id="A0A915L3A4"/>
<name>A0A915L3A4_ROMCU</name>
<accession>A0A915L3A4</accession>
<protein>
    <submittedName>
        <fullName evidence="2">Transposase IS200-like domain-containing protein</fullName>
    </submittedName>
</protein>
<evidence type="ECO:0000313" key="1">
    <source>
        <dbReference type="Proteomes" id="UP000887565"/>
    </source>
</evidence>
<organism evidence="1 2">
    <name type="scientific">Romanomermis culicivorax</name>
    <name type="common">Nematode worm</name>
    <dbReference type="NCBI Taxonomy" id="13658"/>
    <lineage>
        <taxon>Eukaryota</taxon>
        <taxon>Metazoa</taxon>
        <taxon>Ecdysozoa</taxon>
        <taxon>Nematoda</taxon>
        <taxon>Enoplea</taxon>
        <taxon>Dorylaimia</taxon>
        <taxon>Mermithida</taxon>
        <taxon>Mermithoidea</taxon>
        <taxon>Mermithidae</taxon>
        <taxon>Romanomermis</taxon>
    </lineage>
</organism>
<dbReference type="WBParaSite" id="nRc.2.0.1.t45589-RA">
    <property type="protein sequence ID" value="nRc.2.0.1.t45589-RA"/>
    <property type="gene ID" value="nRc.2.0.1.g45589"/>
</dbReference>
<evidence type="ECO:0000313" key="2">
    <source>
        <dbReference type="WBParaSite" id="nRc.2.0.1.t45589-RA"/>
    </source>
</evidence>
<dbReference type="Proteomes" id="UP000887565">
    <property type="component" value="Unplaced"/>
</dbReference>
<sequence length="135" mass="15900">MHFQVQIQAFFDKSPQRFYMDVRSVENRGEIFVYVIRTNASLENRLLHCIKKLKQQYFNIVVGALNIIDHVHLASTVWEVMMPVIKQGMKGGKEILYPCSTKPFMFGEICSHFYISLPYQQLKLLIIFMNKSDNY</sequence>